<sequence>MSFNITGDALIGGVAVKGHGGSFEAWDPAARAHIAPAFHMVDAPQIDAACRLAQAAFDPFRATSDAQRADFLDTIAAQILELGDDLIVRAMTESGLPRARLEGERGRTVGQLKLFAGLLREGSWTDARIDSALPERTPPRPDLRLRMIGLGPVAVFAASNFPLAFSVAGGDTASALAAGCPVVLKAHSAHPGTSELVARAIVNAIAICKLPAGVFALLTGTGNGIGQTLVAHPAIQAVGFTGSRSGGIALMKVAAERPQPIPVYAEMSSINPVFVLPQALAARGAAIASGFAASLTMGVGQFCTNPGLVLGLEGADFTAFAAAAAAALTPAPAATMLTAGIASSYAKGVAALAQHADVTPLVQNAGEEGKGAAALFVTSGEAFLGKHDLRDEVFGPASLLVACRDMDQLLAITESLEGQLTATLQMDAGDLNDARRLLPVLERRVGRILANGFPTGVEVSTAMVHGGPFPATSDGRSTSVGTAAINRFLRPVSYQNLPQDLLPASLRDDNPLGIWRRHDGVLGKR</sequence>
<dbReference type="CDD" id="cd07129">
    <property type="entry name" value="ALDH_KGSADH"/>
    <property type="match status" value="1"/>
</dbReference>
<evidence type="ECO:0000256" key="1">
    <source>
        <dbReference type="ARBA" id="ARBA00023002"/>
    </source>
</evidence>
<dbReference type="PANTHER" id="PTHR43353">
    <property type="entry name" value="SUCCINATE-SEMIALDEHYDE DEHYDROGENASE, MITOCHONDRIAL"/>
    <property type="match status" value="1"/>
</dbReference>
<dbReference type="Pfam" id="PF00171">
    <property type="entry name" value="Aldedh"/>
    <property type="match status" value="1"/>
</dbReference>
<name>A0A1S1U120_9BURK</name>
<dbReference type="InterPro" id="IPR044151">
    <property type="entry name" value="ALDH_KGSADH"/>
</dbReference>
<keyword evidence="1" id="KW-0560">Oxidoreductase</keyword>
<comment type="caution">
    <text evidence="3">The sequence shown here is derived from an EMBL/GenBank/DDBJ whole genome shotgun (WGS) entry which is preliminary data.</text>
</comment>
<evidence type="ECO:0000259" key="2">
    <source>
        <dbReference type="Pfam" id="PF00171"/>
    </source>
</evidence>
<dbReference type="GO" id="GO:0016620">
    <property type="term" value="F:oxidoreductase activity, acting on the aldehyde or oxo group of donors, NAD or NADP as acceptor"/>
    <property type="evidence" value="ECO:0007669"/>
    <property type="project" value="InterPro"/>
</dbReference>
<dbReference type="SUPFAM" id="SSF53720">
    <property type="entry name" value="ALDH-like"/>
    <property type="match status" value="1"/>
</dbReference>
<evidence type="ECO:0000313" key="3">
    <source>
        <dbReference type="EMBL" id="OHV94202.1"/>
    </source>
</evidence>
<dbReference type="InterPro" id="IPR016162">
    <property type="entry name" value="Ald_DH_N"/>
</dbReference>
<dbReference type="AlphaFoldDB" id="A0A1S1U120"/>
<organism evidence="3 4">
    <name type="scientific">Janthinobacterium lividum</name>
    <dbReference type="NCBI Taxonomy" id="29581"/>
    <lineage>
        <taxon>Bacteria</taxon>
        <taxon>Pseudomonadati</taxon>
        <taxon>Pseudomonadota</taxon>
        <taxon>Betaproteobacteria</taxon>
        <taxon>Burkholderiales</taxon>
        <taxon>Oxalobacteraceae</taxon>
        <taxon>Janthinobacterium</taxon>
    </lineage>
</organism>
<dbReference type="InterPro" id="IPR016163">
    <property type="entry name" value="Ald_DH_C"/>
</dbReference>
<protein>
    <submittedName>
        <fullName evidence="3">2,5-dioxovalerate dehydrogenase</fullName>
    </submittedName>
</protein>
<dbReference type="Gene3D" id="3.40.309.10">
    <property type="entry name" value="Aldehyde Dehydrogenase, Chain A, domain 2"/>
    <property type="match status" value="1"/>
</dbReference>
<dbReference type="InterPro" id="IPR015590">
    <property type="entry name" value="Aldehyde_DH_dom"/>
</dbReference>
<dbReference type="EMBL" id="LFKP01000014">
    <property type="protein sequence ID" value="OHV94202.1"/>
    <property type="molecule type" value="Genomic_DNA"/>
</dbReference>
<feature type="domain" description="Aldehyde dehydrogenase" evidence="2">
    <location>
        <begin position="18"/>
        <end position="467"/>
    </location>
</feature>
<dbReference type="InterPro" id="IPR016161">
    <property type="entry name" value="Ald_DH/histidinol_DH"/>
</dbReference>
<gene>
    <name evidence="3" type="ORF">AKG95_26970</name>
</gene>
<dbReference type="RefSeq" id="WP_071079906.1">
    <property type="nucleotide sequence ID" value="NZ_LFKP01000014.1"/>
</dbReference>
<dbReference type="Proteomes" id="UP000179840">
    <property type="component" value="Unassembled WGS sequence"/>
</dbReference>
<evidence type="ECO:0000313" key="4">
    <source>
        <dbReference type="Proteomes" id="UP000179840"/>
    </source>
</evidence>
<reference evidence="3 4" key="1">
    <citation type="submission" date="2015-06" db="EMBL/GenBank/DDBJ databases">
        <title>Draft genome sequencing of a biphenyl-degrading bacterium, Janthinobacterium lividum MEG1.</title>
        <authorList>
            <person name="Shimodaira J."/>
            <person name="Hatta T."/>
        </authorList>
    </citation>
    <scope>NUCLEOTIDE SEQUENCE [LARGE SCALE GENOMIC DNA]</scope>
    <source>
        <strain evidence="3 4">MEG1</strain>
    </source>
</reference>
<dbReference type="InterPro" id="IPR050740">
    <property type="entry name" value="Aldehyde_DH_Superfamily"/>
</dbReference>
<dbReference type="Gene3D" id="3.40.605.10">
    <property type="entry name" value="Aldehyde Dehydrogenase, Chain A, domain 1"/>
    <property type="match status" value="1"/>
</dbReference>
<dbReference type="PANTHER" id="PTHR43353:SF3">
    <property type="entry name" value="ALDEHYDE DEHYDROGENASE-RELATED"/>
    <property type="match status" value="1"/>
</dbReference>
<proteinExistence type="predicted"/>
<accession>A0A1S1U120</accession>